<proteinExistence type="inferred from homology"/>
<dbReference type="InterPro" id="IPR029229">
    <property type="entry name" value="Alkyl_sulf_C"/>
</dbReference>
<dbReference type="Pfam" id="PF00753">
    <property type="entry name" value="Lactamase_B"/>
    <property type="match status" value="1"/>
</dbReference>
<dbReference type="InterPro" id="IPR044097">
    <property type="entry name" value="Bds1/SdsA1_MBL-fold"/>
</dbReference>
<comment type="caution">
    <text evidence="6">The sequence shown here is derived from an EMBL/GenBank/DDBJ whole genome shotgun (WGS) entry which is preliminary data.</text>
</comment>
<dbReference type="PANTHER" id="PTHR43223:SF1">
    <property type="entry name" value="ALKYL_ARYL-SULFATASE BDS1"/>
    <property type="match status" value="1"/>
</dbReference>
<feature type="domain" description="Metallo-beta-lactamase" evidence="5">
    <location>
        <begin position="89"/>
        <end position="311"/>
    </location>
</feature>
<dbReference type="PANTHER" id="PTHR43223">
    <property type="entry name" value="ALKYL/ARYL-SULFATASE"/>
    <property type="match status" value="1"/>
</dbReference>
<dbReference type="InterPro" id="IPR001279">
    <property type="entry name" value="Metallo-B-lactamas"/>
</dbReference>
<keyword evidence="2" id="KW-0378">Hydrolase</keyword>
<evidence type="ECO:0000256" key="4">
    <source>
        <dbReference type="ARBA" id="ARBA00033751"/>
    </source>
</evidence>
<evidence type="ECO:0000313" key="7">
    <source>
        <dbReference type="Proteomes" id="UP000722125"/>
    </source>
</evidence>
<dbReference type="EMBL" id="JAHBOH010000002">
    <property type="protein sequence ID" value="MBT0995553.1"/>
    <property type="molecule type" value="Genomic_DNA"/>
</dbReference>
<dbReference type="Proteomes" id="UP000722125">
    <property type="component" value="Unassembled WGS sequence"/>
</dbReference>
<keyword evidence="3" id="KW-0862">Zinc</keyword>
<protein>
    <submittedName>
        <fullName evidence="6">MBL fold metallo-hydrolase</fullName>
    </submittedName>
</protein>
<dbReference type="SUPFAM" id="SSF56281">
    <property type="entry name" value="Metallo-hydrolase/oxidoreductase"/>
    <property type="match status" value="1"/>
</dbReference>
<dbReference type="Gene3D" id="3.30.1050.10">
    <property type="entry name" value="SCP2 sterol-binding domain"/>
    <property type="match status" value="1"/>
</dbReference>
<dbReference type="Pfam" id="PF14864">
    <property type="entry name" value="Alkyl_sulf_C"/>
    <property type="match status" value="1"/>
</dbReference>
<dbReference type="InterPro" id="IPR036866">
    <property type="entry name" value="RibonucZ/Hydroxyglut_hydro"/>
</dbReference>
<dbReference type="InterPro" id="IPR036527">
    <property type="entry name" value="SCP2_sterol-bd_dom_sf"/>
</dbReference>
<dbReference type="CDD" id="cd07710">
    <property type="entry name" value="arylsulfatase_Sdsa1-like_MBL-fold"/>
    <property type="match status" value="1"/>
</dbReference>
<dbReference type="SUPFAM" id="SSF55718">
    <property type="entry name" value="SCP-like"/>
    <property type="match status" value="1"/>
</dbReference>
<evidence type="ECO:0000256" key="2">
    <source>
        <dbReference type="ARBA" id="ARBA00022801"/>
    </source>
</evidence>
<keyword evidence="7" id="KW-1185">Reference proteome</keyword>
<gene>
    <name evidence="6" type="ORF">KIN34_14815</name>
</gene>
<evidence type="ECO:0000259" key="5">
    <source>
        <dbReference type="SMART" id="SM00849"/>
    </source>
</evidence>
<dbReference type="InterPro" id="IPR029228">
    <property type="entry name" value="Alkyl_sulf_dimr"/>
</dbReference>
<dbReference type="Gene3D" id="3.60.15.30">
    <property type="entry name" value="Metallo-beta-lactamase domain"/>
    <property type="match status" value="1"/>
</dbReference>
<name>A0ABS5U2C9_9CELL</name>
<dbReference type="SMART" id="SM00849">
    <property type="entry name" value="Lactamase_B"/>
    <property type="match status" value="1"/>
</dbReference>
<dbReference type="InterPro" id="IPR052195">
    <property type="entry name" value="Bact_Alkyl/Aryl-Sulfatase"/>
</dbReference>
<dbReference type="InterPro" id="IPR038536">
    <property type="entry name" value="Alkyl/aryl-sulf_dimr_sf"/>
</dbReference>
<dbReference type="Gene3D" id="1.25.40.880">
    <property type="entry name" value="Alkyl sulfatase, dimerisation domain"/>
    <property type="match status" value="1"/>
</dbReference>
<evidence type="ECO:0000256" key="1">
    <source>
        <dbReference type="ARBA" id="ARBA00022723"/>
    </source>
</evidence>
<sequence length="613" mass="66462">MVGTTSAANLPFDDTRDFDASERGLVARGEGVVRNDAGEVVYDATSYDFLQGDAPGTVHPSLWRQSTLVARHGLFEVTDGIYQVRGYDLSNVTFVEGDTGVIVIDPLISTETAAAAWALYREHRGERPVKAVIYTHSHVDHFGGVKGIVSQEQVDSGEVQVLAPEGFLEHAISENVYAGTAMGRRAGYMYGAALERSATGSVGAGLGQTTSTGSVTLIVPTVLVTTTGEEHTIDGVRIVFQMAPGTEAPSEMHFYFPDRRALCMAENSTHTLHNLLTLRGALVRDPHVWATYLTEAIDAFGSRTDVLFASHHWPTWGTDDVVEFLSLQRDMYAYLHDQTLRLTNLGFTGSEIAEQFQMPPALDAAWHTHGYYGSVSHNVKAIYQRYMGWYDGNPARLWQHTPENAATRYVEAMGGADEVVRKAREAFEAGDLRWAAELLDHVVFAQPDHADGRALLADTLEQLGFGSENGTWRSAYLSGAMELRSGSFGTPTVTAAPDVVSHLSPEMFFDALAVQVDGPRAWDLDLATRWTFPDHGATFRVTLRNGVLTYLKDGSGDAQLTLTVPRPALTALAGGDVAAARSGGLALEGDEAVLGSLLSVLQPGDRDFEIIVP</sequence>
<keyword evidence="1" id="KW-0479">Metal-binding</keyword>
<dbReference type="Pfam" id="PF14863">
    <property type="entry name" value="Alkyl_sulf_dimr"/>
    <property type="match status" value="1"/>
</dbReference>
<accession>A0ABS5U2C9</accession>
<evidence type="ECO:0000313" key="6">
    <source>
        <dbReference type="EMBL" id="MBT0995553.1"/>
    </source>
</evidence>
<evidence type="ECO:0000256" key="3">
    <source>
        <dbReference type="ARBA" id="ARBA00022833"/>
    </source>
</evidence>
<comment type="similarity">
    <text evidence="4">Belongs to the metallo-beta-lactamase superfamily. Type III sulfatase family.</text>
</comment>
<organism evidence="6 7">
    <name type="scientific">Cellulomonas fulva</name>
    <dbReference type="NCBI Taxonomy" id="2835530"/>
    <lineage>
        <taxon>Bacteria</taxon>
        <taxon>Bacillati</taxon>
        <taxon>Actinomycetota</taxon>
        <taxon>Actinomycetes</taxon>
        <taxon>Micrococcales</taxon>
        <taxon>Cellulomonadaceae</taxon>
        <taxon>Cellulomonas</taxon>
    </lineage>
</organism>
<dbReference type="RefSeq" id="WP_214352596.1">
    <property type="nucleotide sequence ID" value="NZ_JAHBOH010000002.1"/>
</dbReference>
<reference evidence="6 7" key="1">
    <citation type="submission" date="2021-05" db="EMBL/GenBank/DDBJ databases">
        <title>Description of Cellulomonas sp. DKR-3 sp. nov.</title>
        <authorList>
            <person name="Dahal R.H."/>
            <person name="Chaudhary D.K."/>
        </authorList>
    </citation>
    <scope>NUCLEOTIDE SEQUENCE [LARGE SCALE GENOMIC DNA]</scope>
    <source>
        <strain evidence="6 7">DKR-3</strain>
    </source>
</reference>